<dbReference type="Proteomes" id="UP000046395">
    <property type="component" value="Unassembled WGS sequence"/>
</dbReference>
<dbReference type="WBParaSite" id="TMUE_2000006400.2">
    <property type="protein sequence ID" value="TMUE_2000006400.2"/>
    <property type="gene ID" value="WBGene00299578"/>
</dbReference>
<evidence type="ECO:0000313" key="1">
    <source>
        <dbReference type="Proteomes" id="UP000046395"/>
    </source>
</evidence>
<dbReference type="WBParaSite" id="TMUE_2000006400.1">
    <property type="protein sequence ID" value="TMUE_2000006400.1"/>
    <property type="gene ID" value="WBGene00299578"/>
</dbReference>
<reference evidence="1" key="2">
    <citation type="submission" date="2014-03" db="EMBL/GenBank/DDBJ databases">
        <title>The whipworm genome and dual-species transcriptomics of an intimate host-pathogen interaction.</title>
        <authorList>
            <person name="Foth B.J."/>
            <person name="Tsai I.J."/>
            <person name="Reid A.J."/>
            <person name="Bancroft A.J."/>
            <person name="Nichol S."/>
            <person name="Tracey A."/>
            <person name="Holroyd N."/>
            <person name="Cotton J.A."/>
            <person name="Stanley E.J."/>
            <person name="Zarowiecki M."/>
            <person name="Liu J.Z."/>
            <person name="Huckvale T."/>
            <person name="Cooper P.J."/>
            <person name="Grencis R.K."/>
            <person name="Berriman M."/>
        </authorList>
    </citation>
    <scope>NUCLEOTIDE SEQUENCE [LARGE SCALE GENOMIC DNA]</scope>
    <source>
        <strain evidence="1">Edinburgh</strain>
    </source>
</reference>
<keyword evidence="1" id="KW-1185">Reference proteome</keyword>
<name>A0A5S6QGZ3_TRIMR</name>
<reference evidence="1" key="1">
    <citation type="submission" date="2013-11" db="EMBL/GenBank/DDBJ databases">
        <authorList>
            <person name="Aslett M."/>
        </authorList>
    </citation>
    <scope>NUCLEOTIDE SEQUENCE [LARGE SCALE GENOMIC DNA]</scope>
    <source>
        <strain evidence="1">Edinburgh</strain>
    </source>
</reference>
<evidence type="ECO:0000313" key="3">
    <source>
        <dbReference type="WBParaSite" id="TMUE_2000006400.2"/>
    </source>
</evidence>
<evidence type="ECO:0000313" key="2">
    <source>
        <dbReference type="WBParaSite" id="TMUE_2000006400.1"/>
    </source>
</evidence>
<organism evidence="1 2">
    <name type="scientific">Trichuris muris</name>
    <name type="common">Mouse whipworm</name>
    <dbReference type="NCBI Taxonomy" id="70415"/>
    <lineage>
        <taxon>Eukaryota</taxon>
        <taxon>Metazoa</taxon>
        <taxon>Ecdysozoa</taxon>
        <taxon>Nematoda</taxon>
        <taxon>Enoplea</taxon>
        <taxon>Dorylaimia</taxon>
        <taxon>Trichinellida</taxon>
        <taxon>Trichuridae</taxon>
        <taxon>Trichuris</taxon>
    </lineage>
</organism>
<protein>
    <submittedName>
        <fullName evidence="2 3">Uncharacterized protein</fullName>
    </submittedName>
</protein>
<reference evidence="2" key="3">
    <citation type="submission" date="2019-12" db="UniProtKB">
        <authorList>
            <consortium name="WormBaseParasite"/>
        </authorList>
    </citation>
    <scope>IDENTIFICATION</scope>
</reference>
<accession>A0A5S6QGZ3</accession>
<proteinExistence type="predicted"/>
<dbReference type="AlphaFoldDB" id="A0A5S6QGZ3"/>
<sequence length="122" mass="13700">MFLIASTSRNIVNHEVDIAPTLKFDLSLAFCKVRDCEILYVMFMCINVEVHMSPALPYVMIVKTLPVEPAMLRLRESYTCDVYDIFASEHTGELFVLIACALKVLNGIPEPGISVDENSRDS</sequence>